<dbReference type="InterPro" id="IPR029045">
    <property type="entry name" value="ClpP/crotonase-like_dom_sf"/>
</dbReference>
<evidence type="ECO:0000313" key="5">
    <source>
        <dbReference type="Proteomes" id="UP000052946"/>
    </source>
</evidence>
<evidence type="ECO:0000256" key="1">
    <source>
        <dbReference type="SAM" id="MobiDB-lite"/>
    </source>
</evidence>
<reference evidence="5" key="1">
    <citation type="submission" date="2015-07" db="EMBL/GenBank/DDBJ databases">
        <title>Draft Genome Sequence of Oceanobacillus picturae Heshi-B3 that Was Isolated from Fermented Rice Bran with Aging Salted Mackerel, Which Was Named Heshiko as Traditional Fermented Seafood in Japan.</title>
        <authorList>
            <person name="Akuzawa S."/>
            <person name="Nakagawa J."/>
            <person name="Kanekatsu T."/>
            <person name="Kanesaki Y."/>
            <person name="Suzuki T."/>
        </authorList>
    </citation>
    <scope>NUCLEOTIDE SEQUENCE [LARGE SCALE GENOMIC DNA]</scope>
    <source>
        <strain evidence="5">Heshi-B3</strain>
    </source>
</reference>
<dbReference type="PROSITE" id="PS50980">
    <property type="entry name" value="COA_CT_NTER"/>
    <property type="match status" value="1"/>
</dbReference>
<dbReference type="SUPFAM" id="SSF52096">
    <property type="entry name" value="ClpP/crotonase"/>
    <property type="match status" value="2"/>
</dbReference>
<dbReference type="Pfam" id="PF01039">
    <property type="entry name" value="Carboxyl_trans"/>
    <property type="match status" value="1"/>
</dbReference>
<evidence type="ECO:0000259" key="2">
    <source>
        <dbReference type="PROSITE" id="PS50980"/>
    </source>
</evidence>
<name>A0A0U9HBE6_9BACI</name>
<dbReference type="InterPro" id="IPR034733">
    <property type="entry name" value="AcCoA_carboxyl_beta"/>
</dbReference>
<dbReference type="PROSITE" id="PS50989">
    <property type="entry name" value="COA_CT_CTER"/>
    <property type="match status" value="1"/>
</dbReference>
<comment type="caution">
    <text evidence="4">The sequence shown here is derived from an EMBL/GenBank/DDBJ whole genome shotgun (WGS) entry which is preliminary data.</text>
</comment>
<dbReference type="InterPro" id="IPR011762">
    <property type="entry name" value="COA_CT_N"/>
</dbReference>
<dbReference type="OrthoDB" id="9803706at2"/>
<dbReference type="Proteomes" id="UP000052946">
    <property type="component" value="Unassembled WGS sequence"/>
</dbReference>
<evidence type="ECO:0000313" key="4">
    <source>
        <dbReference type="EMBL" id="GAQ17528.1"/>
    </source>
</evidence>
<dbReference type="RefSeq" id="WP_058949844.1">
    <property type="nucleotide sequence ID" value="NZ_BBXV01000014.1"/>
</dbReference>
<dbReference type="GO" id="GO:0003989">
    <property type="term" value="F:acetyl-CoA carboxylase activity"/>
    <property type="evidence" value="ECO:0007669"/>
    <property type="project" value="InterPro"/>
</dbReference>
<dbReference type="GO" id="GO:0004658">
    <property type="term" value="F:propionyl-CoA carboxylase activity"/>
    <property type="evidence" value="ECO:0007669"/>
    <property type="project" value="TreeGrafter"/>
</dbReference>
<reference evidence="4 5" key="2">
    <citation type="journal article" date="2016" name="Genome Announc.">
        <title>Draft Genome Sequence of Oceanobacillus picturae Heshi-B3, Isolated from Fermented Rice Bran in a Traditional Japanese Seafood Dish.</title>
        <authorList>
            <person name="Akuzawa S."/>
            <person name="Nagaoka J."/>
            <person name="Kanekatsu M."/>
            <person name="Kanesaki Y."/>
            <person name="Suzuki T."/>
        </authorList>
    </citation>
    <scope>NUCLEOTIDE SEQUENCE [LARGE SCALE GENOMIC DNA]</scope>
    <source>
        <strain evidence="4 5">Heshi-B3</strain>
    </source>
</reference>
<keyword evidence="4" id="KW-0808">Transferase</keyword>
<proteinExistence type="predicted"/>
<evidence type="ECO:0000259" key="3">
    <source>
        <dbReference type="PROSITE" id="PS50989"/>
    </source>
</evidence>
<feature type="domain" description="CoA carboxyltransferase N-terminal" evidence="2">
    <location>
        <begin position="3"/>
        <end position="257"/>
    </location>
</feature>
<dbReference type="EMBL" id="BBXV01000014">
    <property type="protein sequence ID" value="GAQ17528.1"/>
    <property type="molecule type" value="Genomic_DNA"/>
</dbReference>
<dbReference type="GO" id="GO:0009317">
    <property type="term" value="C:acetyl-CoA carboxylase complex"/>
    <property type="evidence" value="ECO:0007669"/>
    <property type="project" value="InterPro"/>
</dbReference>
<dbReference type="PANTHER" id="PTHR43842:SF2">
    <property type="entry name" value="PROPIONYL-COA CARBOXYLASE BETA CHAIN, MITOCHONDRIAL"/>
    <property type="match status" value="1"/>
</dbReference>
<dbReference type="PANTHER" id="PTHR43842">
    <property type="entry name" value="PROPIONYL-COA CARBOXYLASE BETA CHAIN"/>
    <property type="match status" value="1"/>
</dbReference>
<sequence>MTPSKYIKELASKREQVVTGGGEKRTSKQHSKGKWTARERLTYLLDPGSFIEIQPFLTERKSSNDLESLNGDGVVGGFGKIAGKAVYVYAQDFTVLGGSLGEMHGKKIATILDLAGKNRLPIIGLIDSGGARIQEGVSSLDGYGQIFYRNVLYSGVIPQISVIMGPSAGGAVYSPALTDIVIMVEKISQMFVTGPKVMQEITGEQITAEELGGSFIHSQKSGNAHLTKPTEWEALDAVKELLLFLPEQNQQKTKPLPISEENHERPKLLELVPSDSKTAYDVRRIVEQIVDADSFMEIQDKFAKNIVVGFARVHGIAIGLVCNQPKYKAGGLDIDASDKAARFIRFCDCFHVPLITLEDVTGFLPGVKQEHEGIIRHGAKIAYAYAEATVPKITVILRKAYGGAFVALNSKSLGADVVYAWPQAEIAVMGPEGAVSVLNSDEIKKSQNPENTREEKIAAYREKHANPYKAAALGMIDDVIFPEKTRIKLIQALEMMYNKQVERPEKKHGNMPL</sequence>
<dbReference type="Gene3D" id="3.90.226.10">
    <property type="entry name" value="2-enoyl-CoA Hydratase, Chain A, domain 1"/>
    <property type="match status" value="2"/>
</dbReference>
<feature type="region of interest" description="Disordered" evidence="1">
    <location>
        <begin position="13"/>
        <end position="32"/>
    </location>
</feature>
<dbReference type="GO" id="GO:0016740">
    <property type="term" value="F:transferase activity"/>
    <property type="evidence" value="ECO:0007669"/>
    <property type="project" value="UniProtKB-KW"/>
</dbReference>
<gene>
    <name evidence="4" type="ORF">OPHB3_1453</name>
</gene>
<feature type="domain" description="CoA carboxyltransferase C-terminal" evidence="3">
    <location>
        <begin position="260"/>
        <end position="503"/>
    </location>
</feature>
<dbReference type="InterPro" id="IPR011763">
    <property type="entry name" value="COA_CT_C"/>
</dbReference>
<accession>A0A0U9HBE6</accession>
<dbReference type="PRINTS" id="PR01070">
    <property type="entry name" value="ACCCTRFRASEB"/>
</dbReference>
<dbReference type="AlphaFoldDB" id="A0A0U9HBE6"/>
<dbReference type="InterPro" id="IPR051047">
    <property type="entry name" value="AccD/PCCB"/>
</dbReference>
<feature type="compositionally biased region" description="Basic and acidic residues" evidence="1">
    <location>
        <begin position="13"/>
        <end position="26"/>
    </location>
</feature>
<dbReference type="GO" id="GO:0006633">
    <property type="term" value="P:fatty acid biosynthetic process"/>
    <property type="evidence" value="ECO:0007669"/>
    <property type="project" value="InterPro"/>
</dbReference>
<organism evidence="4 5">
    <name type="scientific">Oceanobacillus picturae</name>
    <dbReference type="NCBI Taxonomy" id="171693"/>
    <lineage>
        <taxon>Bacteria</taxon>
        <taxon>Bacillati</taxon>
        <taxon>Bacillota</taxon>
        <taxon>Bacilli</taxon>
        <taxon>Bacillales</taxon>
        <taxon>Bacillaceae</taxon>
        <taxon>Oceanobacillus</taxon>
    </lineage>
</organism>
<dbReference type="InterPro" id="IPR000438">
    <property type="entry name" value="Acetyl_CoA_COase_Trfase_b_su"/>
</dbReference>
<protein>
    <submittedName>
        <fullName evidence="4">Methylmalonyl-CoA carboxyltransferase 12S subunit</fullName>
    </submittedName>
</protein>